<comment type="cofactor">
    <cofactor evidence="5">
        <name>Fe(2+)</name>
        <dbReference type="ChEBI" id="CHEBI:29033"/>
    </cofactor>
</comment>
<evidence type="ECO:0000256" key="2">
    <source>
        <dbReference type="ARBA" id="ARBA00001936"/>
    </source>
</evidence>
<feature type="binding site" evidence="10 14">
    <location>
        <position position="65"/>
    </location>
    <ligand>
        <name>substrate</name>
    </ligand>
</feature>
<dbReference type="CDD" id="cd00429">
    <property type="entry name" value="RPE"/>
    <property type="match status" value="1"/>
</dbReference>
<feature type="binding site" evidence="10 13">
    <location>
        <position position="34"/>
    </location>
    <ligand>
        <name>a divalent metal cation</name>
        <dbReference type="ChEBI" id="CHEBI:60240"/>
    </ligand>
</feature>
<dbReference type="EMBL" id="NPCC01000005">
    <property type="protein sequence ID" value="PAE90209.1"/>
    <property type="molecule type" value="Genomic_DNA"/>
</dbReference>
<dbReference type="GO" id="GO:0046872">
    <property type="term" value="F:metal ion binding"/>
    <property type="evidence" value="ECO:0007669"/>
    <property type="project" value="UniProtKB-UniRule"/>
</dbReference>
<dbReference type="InterPro" id="IPR013785">
    <property type="entry name" value="Aldolase_TIM"/>
</dbReference>
<evidence type="ECO:0000256" key="12">
    <source>
        <dbReference type="PIRSR" id="PIRSR001461-1"/>
    </source>
</evidence>
<accession>A0A268P3W3</accession>
<dbReference type="RefSeq" id="WP_035201517.1">
    <property type="nucleotide sequence ID" value="NZ_BOQS01000003.1"/>
</dbReference>
<evidence type="ECO:0000256" key="8">
    <source>
        <dbReference type="ARBA" id="ARBA00022723"/>
    </source>
</evidence>
<comment type="catalytic activity">
    <reaction evidence="1 10 11">
        <text>D-ribulose 5-phosphate = D-xylulose 5-phosphate</text>
        <dbReference type="Rhea" id="RHEA:13677"/>
        <dbReference type="ChEBI" id="CHEBI:57737"/>
        <dbReference type="ChEBI" id="CHEBI:58121"/>
        <dbReference type="EC" id="5.1.3.1"/>
    </reaction>
</comment>
<dbReference type="HAMAP" id="MF_02227">
    <property type="entry name" value="RPE"/>
    <property type="match status" value="1"/>
</dbReference>
<evidence type="ECO:0000313" key="16">
    <source>
        <dbReference type="Proteomes" id="UP000216207"/>
    </source>
</evidence>
<keyword evidence="13" id="KW-0464">Manganese</keyword>
<keyword evidence="13" id="KW-0170">Cobalt</keyword>
<dbReference type="InterPro" id="IPR000056">
    <property type="entry name" value="Ribul_P_3_epim-like"/>
</dbReference>
<dbReference type="InterPro" id="IPR026019">
    <property type="entry name" value="Ribul_P_3_epim"/>
</dbReference>
<feature type="binding site" evidence="10 14">
    <location>
        <position position="7"/>
    </location>
    <ligand>
        <name>substrate</name>
    </ligand>
</feature>
<dbReference type="GO" id="GO:0005737">
    <property type="term" value="C:cytoplasm"/>
    <property type="evidence" value="ECO:0007669"/>
    <property type="project" value="UniProtKB-ARBA"/>
</dbReference>
<evidence type="ECO:0000256" key="4">
    <source>
        <dbReference type="ARBA" id="ARBA00001947"/>
    </source>
</evidence>
<proteinExistence type="inferred from homology"/>
<evidence type="ECO:0000256" key="9">
    <source>
        <dbReference type="ARBA" id="ARBA00023235"/>
    </source>
</evidence>
<dbReference type="InterPro" id="IPR011060">
    <property type="entry name" value="RibuloseP-bd_barrel"/>
</dbReference>
<evidence type="ECO:0000256" key="3">
    <source>
        <dbReference type="ARBA" id="ARBA00001941"/>
    </source>
</evidence>
<comment type="cofactor">
    <cofactor evidence="3">
        <name>Co(2+)</name>
        <dbReference type="ChEBI" id="CHEBI:48828"/>
    </cofactor>
</comment>
<dbReference type="PIRSF" id="PIRSF001461">
    <property type="entry name" value="RPE"/>
    <property type="match status" value="1"/>
</dbReference>
<dbReference type="NCBIfam" id="NF004076">
    <property type="entry name" value="PRK05581.1-4"/>
    <property type="match status" value="1"/>
</dbReference>
<evidence type="ECO:0000256" key="11">
    <source>
        <dbReference type="PIRNR" id="PIRNR001461"/>
    </source>
</evidence>
<feature type="active site" description="Proton acceptor" evidence="10 12">
    <location>
        <position position="34"/>
    </location>
</feature>
<keyword evidence="9 10" id="KW-0413">Isomerase</keyword>
<comment type="pathway">
    <text evidence="10">Carbohydrate degradation.</text>
</comment>
<comment type="cofactor">
    <cofactor evidence="4">
        <name>Zn(2+)</name>
        <dbReference type="ChEBI" id="CHEBI:29105"/>
    </cofactor>
</comment>
<feature type="active site" description="Proton donor" evidence="10 12">
    <location>
        <position position="174"/>
    </location>
</feature>
<comment type="cofactor">
    <cofactor evidence="10 13">
        <name>a divalent metal cation</name>
        <dbReference type="ChEBI" id="CHEBI:60240"/>
    </cofactor>
    <text evidence="10 13">Binds 1 divalent metal cation per subunit.</text>
</comment>
<dbReference type="Pfam" id="PF00834">
    <property type="entry name" value="Ribul_P_3_epim"/>
    <property type="match status" value="1"/>
</dbReference>
<dbReference type="FunFam" id="3.20.20.70:FF:000004">
    <property type="entry name" value="Ribulose-phosphate 3-epimerase"/>
    <property type="match status" value="1"/>
</dbReference>
<comment type="caution">
    <text evidence="15">The sequence shown here is derived from an EMBL/GenBank/DDBJ whole genome shotgun (WGS) entry which is preliminary data.</text>
</comment>
<evidence type="ECO:0000256" key="1">
    <source>
        <dbReference type="ARBA" id="ARBA00001782"/>
    </source>
</evidence>
<keyword evidence="13" id="KW-0862">Zinc</keyword>
<comment type="function">
    <text evidence="10">Catalyzes the reversible epimerization of D-ribulose 5-phosphate to D-xylulose 5-phosphate.</text>
</comment>
<dbReference type="GO" id="GO:0019323">
    <property type="term" value="P:pentose catabolic process"/>
    <property type="evidence" value="ECO:0007669"/>
    <property type="project" value="UniProtKB-UniRule"/>
</dbReference>
<feature type="binding site" evidence="10">
    <location>
        <begin position="174"/>
        <end position="176"/>
    </location>
    <ligand>
        <name>substrate</name>
    </ligand>
</feature>
<dbReference type="Gene3D" id="3.20.20.70">
    <property type="entry name" value="Aldolase class I"/>
    <property type="match status" value="1"/>
</dbReference>
<dbReference type="EC" id="5.1.3.1" evidence="7 10"/>
<organism evidence="15 16">
    <name type="scientific">Shouchella clausii</name>
    <name type="common">Alkalihalobacillus clausii</name>
    <dbReference type="NCBI Taxonomy" id="79880"/>
    <lineage>
        <taxon>Bacteria</taxon>
        <taxon>Bacillati</taxon>
        <taxon>Bacillota</taxon>
        <taxon>Bacilli</taxon>
        <taxon>Bacillales</taxon>
        <taxon>Bacillaceae</taxon>
        <taxon>Shouchella</taxon>
    </lineage>
</organism>
<sequence>MIRVAPSILAGDFSRMGETVQACDNAGADWIHVDVMDGQFVPPITFGHQMVEAIRPYTDLPLDVHLMVEQPEKQIAFFQQAGADCLSVHVEASAHLHRTVAAIKEAGMKAGIVLNPGTPAYAAEPVLADVDYVLQMTVNPGFGGQSFIPGALANIKKLRAMIDERQLPVDIQVDGGINPTTAQQCVQAGATILVAGSAVFKEADLAKAIAQIRGQ</sequence>
<feature type="binding site" evidence="10 13">
    <location>
        <position position="65"/>
    </location>
    <ligand>
        <name>a divalent metal cation</name>
        <dbReference type="ChEBI" id="CHEBI:60240"/>
    </ligand>
</feature>
<evidence type="ECO:0000256" key="10">
    <source>
        <dbReference type="HAMAP-Rule" id="MF_02227"/>
    </source>
</evidence>
<dbReference type="GO" id="GO:0006098">
    <property type="term" value="P:pentose-phosphate shunt"/>
    <property type="evidence" value="ECO:0007669"/>
    <property type="project" value="UniProtKB-UniRule"/>
</dbReference>
<name>A0A268P3W3_SHOCL</name>
<feature type="binding site" evidence="10 14">
    <location>
        <begin position="141"/>
        <end position="144"/>
    </location>
    <ligand>
        <name>substrate</name>
    </ligand>
</feature>
<dbReference type="AlphaFoldDB" id="A0A268P3W3"/>
<evidence type="ECO:0000256" key="7">
    <source>
        <dbReference type="ARBA" id="ARBA00013188"/>
    </source>
</evidence>
<feature type="binding site" evidence="10 13">
    <location>
        <position position="174"/>
    </location>
    <ligand>
        <name>a divalent metal cation</name>
        <dbReference type="ChEBI" id="CHEBI:60240"/>
    </ligand>
</feature>
<evidence type="ECO:0000256" key="13">
    <source>
        <dbReference type="PIRSR" id="PIRSR001461-2"/>
    </source>
</evidence>
<evidence type="ECO:0000256" key="14">
    <source>
        <dbReference type="PIRSR" id="PIRSR001461-3"/>
    </source>
</evidence>
<dbReference type="PANTHER" id="PTHR11749">
    <property type="entry name" value="RIBULOSE-5-PHOSPHATE-3-EPIMERASE"/>
    <property type="match status" value="1"/>
</dbReference>
<dbReference type="Proteomes" id="UP000216207">
    <property type="component" value="Unassembled WGS sequence"/>
</dbReference>
<evidence type="ECO:0000256" key="6">
    <source>
        <dbReference type="ARBA" id="ARBA00009541"/>
    </source>
</evidence>
<feature type="binding site" evidence="14">
    <location>
        <position position="176"/>
    </location>
    <ligand>
        <name>substrate</name>
    </ligand>
</feature>
<gene>
    <name evidence="10" type="primary">rpe</name>
    <name evidence="15" type="ORF">CHH72_04285</name>
</gene>
<evidence type="ECO:0000256" key="5">
    <source>
        <dbReference type="ARBA" id="ARBA00001954"/>
    </source>
</evidence>
<feature type="binding site" evidence="10 13">
    <location>
        <position position="32"/>
    </location>
    <ligand>
        <name>a divalent metal cation</name>
        <dbReference type="ChEBI" id="CHEBI:60240"/>
    </ligand>
</feature>
<dbReference type="GO" id="GO:0004750">
    <property type="term" value="F:D-ribulose-phosphate 3-epimerase activity"/>
    <property type="evidence" value="ECO:0007669"/>
    <property type="project" value="UniProtKB-UniRule"/>
</dbReference>
<comment type="similarity">
    <text evidence="6 10 11">Belongs to the ribulose-phosphate 3-epimerase family.</text>
</comment>
<dbReference type="NCBIfam" id="TIGR01163">
    <property type="entry name" value="rpe"/>
    <property type="match status" value="1"/>
</dbReference>
<comment type="cofactor">
    <cofactor evidence="2">
        <name>Mn(2+)</name>
        <dbReference type="ChEBI" id="CHEBI:29035"/>
    </cofactor>
</comment>
<evidence type="ECO:0000313" key="15">
    <source>
        <dbReference type="EMBL" id="PAE90209.1"/>
    </source>
</evidence>
<protein>
    <recommendedName>
        <fullName evidence="7 10">Ribulose-phosphate 3-epimerase</fullName>
        <ecNumber evidence="7 10">5.1.3.1</ecNumber>
    </recommendedName>
</protein>
<dbReference type="SUPFAM" id="SSF51366">
    <property type="entry name" value="Ribulose-phoshate binding barrel"/>
    <property type="match status" value="1"/>
</dbReference>
<reference evidence="15 16" key="1">
    <citation type="submission" date="2017-07" db="EMBL/GenBank/DDBJ databases">
        <title>Isolation and whole genome analysis of endospore-forming bacteria from heroin.</title>
        <authorList>
            <person name="Kalinowski J."/>
            <person name="Ahrens B."/>
            <person name="Al-Dilaimi A."/>
            <person name="Winkler A."/>
            <person name="Wibberg D."/>
            <person name="Schleenbecker U."/>
            <person name="Ruckert C."/>
            <person name="Wolfel R."/>
            <person name="Grass G."/>
        </authorList>
    </citation>
    <scope>NUCLEOTIDE SEQUENCE [LARGE SCALE GENOMIC DNA]</scope>
    <source>
        <strain evidence="15 16">7539</strain>
    </source>
</reference>
<feature type="binding site" evidence="10 14">
    <location>
        <begin position="196"/>
        <end position="197"/>
    </location>
    <ligand>
        <name>substrate</name>
    </ligand>
</feature>
<keyword evidence="8 10" id="KW-0479">Metal-binding</keyword>
<keyword evidence="10 11" id="KW-0119">Carbohydrate metabolism</keyword>